<evidence type="ECO:0000313" key="1">
    <source>
        <dbReference type="EMBL" id="EGF89573.1"/>
    </source>
</evidence>
<dbReference type="RefSeq" id="WP_006274768.1">
    <property type="nucleotide sequence ID" value="NZ_GL883080.1"/>
</dbReference>
<dbReference type="Proteomes" id="UP000006512">
    <property type="component" value="Unassembled WGS sequence"/>
</dbReference>
<organism evidence="1 2">
    <name type="scientific">Asticcacaulis biprosthecium C19</name>
    <dbReference type="NCBI Taxonomy" id="715226"/>
    <lineage>
        <taxon>Bacteria</taxon>
        <taxon>Pseudomonadati</taxon>
        <taxon>Pseudomonadota</taxon>
        <taxon>Alphaproteobacteria</taxon>
        <taxon>Caulobacterales</taxon>
        <taxon>Caulobacteraceae</taxon>
        <taxon>Asticcacaulis</taxon>
    </lineage>
</organism>
<name>F4QS53_9CAUL</name>
<proteinExistence type="predicted"/>
<dbReference type="EMBL" id="GL883080">
    <property type="protein sequence ID" value="EGF89573.1"/>
    <property type="molecule type" value="Genomic_DNA"/>
</dbReference>
<keyword evidence="2" id="KW-1185">Reference proteome</keyword>
<dbReference type="HOGENOM" id="CLU_1559806_0_0_5"/>
<protein>
    <submittedName>
        <fullName evidence="1">Uncharacterized protein</fullName>
    </submittedName>
</protein>
<sequence length="171" mass="18805">MLICCYETWFDLAHVVTVSDVRQPRMSANGPYFRVGITGIDSELYFEAPTPSAADRNQLITEREGVLANWRRFKGHRADRPESIHRLGDLHINLSAISALTGIADYQVGLGGNGAAGARAPGYEIYILGLRTAIRRLVSSDGLPSLALLEDERFTLLESWARLHAAPTRAA</sequence>
<gene>
    <name evidence="1" type="ORF">ABI_39900</name>
</gene>
<dbReference type="OrthoDB" id="7172715at2"/>
<reference evidence="2" key="1">
    <citation type="submission" date="2011-03" db="EMBL/GenBank/DDBJ databases">
        <title>Draft genome sequence of Brevundimonas diminuta.</title>
        <authorList>
            <person name="Brown P.J.B."/>
            <person name="Buechlein A."/>
            <person name="Hemmerich C."/>
            <person name="Brun Y.V."/>
        </authorList>
    </citation>
    <scope>NUCLEOTIDE SEQUENCE [LARGE SCALE GENOMIC DNA]</scope>
    <source>
        <strain evidence="2">C19</strain>
    </source>
</reference>
<dbReference type="AlphaFoldDB" id="F4QS53"/>
<accession>F4QS53</accession>
<evidence type="ECO:0000313" key="2">
    <source>
        <dbReference type="Proteomes" id="UP000006512"/>
    </source>
</evidence>